<comment type="similarity">
    <text evidence="1">Belongs to the mTERF family.</text>
</comment>
<sequence length="380" mass="43075">MANFIMLPTVGRELTTMEIRNVLIPYLEVLHEENGEHLVDLLESFPNSPSREKTVPIPSSSNFLLDKKERAVALVCQQGADGLLPANLSYLMDLGFDLEQLKAIAGRFPSFVYYSLDHKIKPLVEFLLGLGLEKSDIPVILNKKPQLCGFSLSQNLKPMMTYVESFGVDKDNWAKVIYRFPGFLTYSRQKVKALVDFLLEMGVSENKIGKILTRCPQMISYSVDDKLRPTAKYLVSLGIDVASLMRRCPQTFGLSVDGSIKPVTEFFLERGYSVDEISTMVLRYAPLYTFSLSSNLVPKWNYFLTMDYPRSEIVKFPHYFGYSLCKRIKPRYSRMKECNLDGNVCENFSKSGPSALEGILKRIADWISKSVSAVSRAQLE</sequence>
<dbReference type="InterPro" id="IPR038538">
    <property type="entry name" value="MTERF_sf"/>
</dbReference>
<evidence type="ECO:0000256" key="3">
    <source>
        <dbReference type="ARBA" id="ARBA00022946"/>
    </source>
</evidence>
<accession>A0A835PP92</accession>
<dbReference type="Proteomes" id="UP000636800">
    <property type="component" value="Chromosome 13"/>
</dbReference>
<dbReference type="GO" id="GO:0006353">
    <property type="term" value="P:DNA-templated transcription termination"/>
    <property type="evidence" value="ECO:0007669"/>
    <property type="project" value="UniProtKB-KW"/>
</dbReference>
<dbReference type="Pfam" id="PF02536">
    <property type="entry name" value="mTERF"/>
    <property type="match status" value="1"/>
</dbReference>
<keyword evidence="3" id="KW-0809">Transit peptide</keyword>
<evidence type="ECO:0000313" key="7">
    <source>
        <dbReference type="Proteomes" id="UP000639772"/>
    </source>
</evidence>
<dbReference type="PANTHER" id="PTHR13068:SF9">
    <property type="entry name" value="TRANSCRIPTION TERMINATION FACTOR MTERF5, CHLOROPLASTIC"/>
    <property type="match status" value="1"/>
</dbReference>
<dbReference type="EMBL" id="JADCNL010000013">
    <property type="protein sequence ID" value="KAG0454958.1"/>
    <property type="molecule type" value="Genomic_DNA"/>
</dbReference>
<evidence type="ECO:0000313" key="4">
    <source>
        <dbReference type="EMBL" id="KAG0454958.1"/>
    </source>
</evidence>
<dbReference type="AlphaFoldDB" id="A0A835PP92"/>
<evidence type="ECO:0000256" key="1">
    <source>
        <dbReference type="ARBA" id="ARBA00007692"/>
    </source>
</evidence>
<proteinExistence type="inferred from homology"/>
<keyword evidence="6" id="KW-1185">Reference proteome</keyword>
<gene>
    <name evidence="5" type="ORF">HPP92_023878</name>
    <name evidence="4" type="ORF">HPP92_024250</name>
</gene>
<dbReference type="EMBL" id="JADCNM010000013">
    <property type="protein sequence ID" value="KAG0456090.1"/>
    <property type="molecule type" value="Genomic_DNA"/>
</dbReference>
<name>A0A835PP92_VANPL</name>
<dbReference type="OrthoDB" id="637682at2759"/>
<evidence type="ECO:0000313" key="5">
    <source>
        <dbReference type="EMBL" id="KAG0456090.1"/>
    </source>
</evidence>
<reference evidence="6 7" key="1">
    <citation type="journal article" date="2020" name="Nat. Food">
        <title>A phased Vanilla planifolia genome enables genetic improvement of flavour and production.</title>
        <authorList>
            <person name="Hasing T."/>
            <person name="Tang H."/>
            <person name="Brym M."/>
            <person name="Khazi F."/>
            <person name="Huang T."/>
            <person name="Chambers A.H."/>
        </authorList>
    </citation>
    <scope>NUCLEOTIDE SEQUENCE [LARGE SCALE GENOMIC DNA]</scope>
    <source>
        <tissue evidence="5">Leaf</tissue>
    </source>
</reference>
<evidence type="ECO:0000313" key="6">
    <source>
        <dbReference type="Proteomes" id="UP000636800"/>
    </source>
</evidence>
<comment type="caution">
    <text evidence="5">The sequence shown here is derived from an EMBL/GenBank/DDBJ whole genome shotgun (WGS) entry which is preliminary data.</text>
</comment>
<keyword evidence="2" id="KW-0805">Transcription regulation</keyword>
<dbReference type="Gene3D" id="1.25.70.10">
    <property type="entry name" value="Transcription termination factor 3, mitochondrial"/>
    <property type="match status" value="1"/>
</dbReference>
<keyword evidence="2" id="KW-0806">Transcription termination</keyword>
<dbReference type="GO" id="GO:0003676">
    <property type="term" value="F:nucleic acid binding"/>
    <property type="evidence" value="ECO:0007669"/>
    <property type="project" value="InterPro"/>
</dbReference>
<dbReference type="Proteomes" id="UP000639772">
    <property type="component" value="Chromosome 13"/>
</dbReference>
<protein>
    <submittedName>
        <fullName evidence="5">Uncharacterized protein</fullName>
    </submittedName>
</protein>
<keyword evidence="2" id="KW-0804">Transcription</keyword>
<dbReference type="InterPro" id="IPR003690">
    <property type="entry name" value="MTERF"/>
</dbReference>
<dbReference type="PANTHER" id="PTHR13068">
    <property type="entry name" value="CGI-12 PROTEIN-RELATED"/>
    <property type="match status" value="1"/>
</dbReference>
<evidence type="ECO:0000256" key="2">
    <source>
        <dbReference type="ARBA" id="ARBA00022472"/>
    </source>
</evidence>
<organism evidence="5 7">
    <name type="scientific">Vanilla planifolia</name>
    <name type="common">Vanilla</name>
    <dbReference type="NCBI Taxonomy" id="51239"/>
    <lineage>
        <taxon>Eukaryota</taxon>
        <taxon>Viridiplantae</taxon>
        <taxon>Streptophyta</taxon>
        <taxon>Embryophyta</taxon>
        <taxon>Tracheophyta</taxon>
        <taxon>Spermatophyta</taxon>
        <taxon>Magnoliopsida</taxon>
        <taxon>Liliopsida</taxon>
        <taxon>Asparagales</taxon>
        <taxon>Orchidaceae</taxon>
        <taxon>Vanilloideae</taxon>
        <taxon>Vanilleae</taxon>
        <taxon>Vanilla</taxon>
    </lineage>
</organism>
<dbReference type="SMART" id="SM00733">
    <property type="entry name" value="Mterf"/>
    <property type="match status" value="7"/>
</dbReference>